<dbReference type="AlphaFoldDB" id="A0A285GIZ9"/>
<dbReference type="OrthoDB" id="9939637at2"/>
<name>A0A285GIZ9_9ACTN</name>
<dbReference type="EMBL" id="OBDY01000002">
    <property type="protein sequence ID" value="SNY23398.1"/>
    <property type="molecule type" value="Genomic_DNA"/>
</dbReference>
<dbReference type="RefSeq" id="WP_097318823.1">
    <property type="nucleotide sequence ID" value="NZ_OBDY01000002.1"/>
</dbReference>
<evidence type="ECO:0000313" key="2">
    <source>
        <dbReference type="Proteomes" id="UP000219612"/>
    </source>
</evidence>
<accession>A0A285GIZ9</accession>
<proteinExistence type="predicted"/>
<keyword evidence="2" id="KW-1185">Reference proteome</keyword>
<protein>
    <submittedName>
        <fullName evidence="1">Uncharacterized protein</fullName>
    </submittedName>
</protein>
<sequence length="149" mass="15348">MGLEILVPLVMGALLKVAGKVADGALSAVEDAAADGASGIFAKIKSWWSGDSSASGDLERFTAEPEIYQPVVEARLISKLADDPAMQAELAALLQSAGPGVDVFQSIATAHGVTGAKVEQMLSGRVTVRQEIKDASSNVVGADIKRLGQ</sequence>
<organism evidence="1 2">
    <name type="scientific">Paractinoplanes atraurantiacus</name>
    <dbReference type="NCBI Taxonomy" id="1036182"/>
    <lineage>
        <taxon>Bacteria</taxon>
        <taxon>Bacillati</taxon>
        <taxon>Actinomycetota</taxon>
        <taxon>Actinomycetes</taxon>
        <taxon>Micromonosporales</taxon>
        <taxon>Micromonosporaceae</taxon>
        <taxon>Paractinoplanes</taxon>
    </lineage>
</organism>
<gene>
    <name evidence="1" type="ORF">SAMN05421748_10235</name>
</gene>
<reference evidence="1 2" key="1">
    <citation type="submission" date="2017-09" db="EMBL/GenBank/DDBJ databases">
        <authorList>
            <person name="Ehlers B."/>
            <person name="Leendertz F.H."/>
        </authorList>
    </citation>
    <scope>NUCLEOTIDE SEQUENCE [LARGE SCALE GENOMIC DNA]</scope>
    <source>
        <strain evidence="1 2">CGMCC 4.6857</strain>
    </source>
</reference>
<dbReference type="Proteomes" id="UP000219612">
    <property type="component" value="Unassembled WGS sequence"/>
</dbReference>
<evidence type="ECO:0000313" key="1">
    <source>
        <dbReference type="EMBL" id="SNY23398.1"/>
    </source>
</evidence>